<dbReference type="InParanoid" id="B3RV90"/>
<dbReference type="InterPro" id="IPR017191">
    <property type="entry name" value="Junctophilin"/>
</dbReference>
<evidence type="ECO:0000256" key="1">
    <source>
        <dbReference type="ARBA" id="ARBA00004163"/>
    </source>
</evidence>
<keyword evidence="12" id="KW-1185">Reference proteome</keyword>
<dbReference type="SMART" id="SM00698">
    <property type="entry name" value="MORN"/>
    <property type="match status" value="2"/>
</dbReference>
<evidence type="ECO:0000256" key="4">
    <source>
        <dbReference type="ARBA" id="ARBA00008599"/>
    </source>
</evidence>
<dbReference type="STRING" id="10228.B3RV90"/>
<gene>
    <name evidence="11" type="ORF">TRIADDRAFT_23872</name>
</gene>
<dbReference type="OrthoDB" id="284854at2759"/>
<dbReference type="PANTHER" id="PTHR23085">
    <property type="entry name" value="GH28348P"/>
    <property type="match status" value="1"/>
</dbReference>
<keyword evidence="7" id="KW-0677">Repeat</keyword>
<dbReference type="Gene3D" id="2.20.110.10">
    <property type="entry name" value="Histone H3 K4-specific methyltransferase SET7/9 N-terminal domain"/>
    <property type="match status" value="1"/>
</dbReference>
<keyword evidence="8" id="KW-0256">Endoplasmic reticulum</keyword>
<evidence type="ECO:0000256" key="8">
    <source>
        <dbReference type="ARBA" id="ARBA00022824"/>
    </source>
</evidence>
<proteinExistence type="inferred from homology"/>
<dbReference type="GO" id="GO:0030314">
    <property type="term" value="C:junctional membrane complex"/>
    <property type="evidence" value="ECO:0007669"/>
    <property type="project" value="InterPro"/>
</dbReference>
<protein>
    <recommendedName>
        <fullName evidence="13">MORN repeat-containing protein 3</fullName>
    </recommendedName>
</protein>
<evidence type="ECO:0008006" key="13">
    <source>
        <dbReference type="Google" id="ProtNLM"/>
    </source>
</evidence>
<evidence type="ECO:0000256" key="2">
    <source>
        <dbReference type="ARBA" id="ARBA00004184"/>
    </source>
</evidence>
<dbReference type="EMBL" id="DS985244">
    <property type="protein sequence ID" value="EDV25461.1"/>
    <property type="molecule type" value="Genomic_DNA"/>
</dbReference>
<name>B3RV90_TRIAD</name>
<keyword evidence="6" id="KW-0812">Transmembrane</keyword>
<keyword evidence="9" id="KW-1133">Transmembrane helix</keyword>
<reference evidence="11 12" key="1">
    <citation type="journal article" date="2008" name="Nature">
        <title>The Trichoplax genome and the nature of placozoans.</title>
        <authorList>
            <person name="Srivastava M."/>
            <person name="Begovic E."/>
            <person name="Chapman J."/>
            <person name="Putnam N.H."/>
            <person name="Hellsten U."/>
            <person name="Kawashima T."/>
            <person name="Kuo A."/>
            <person name="Mitros T."/>
            <person name="Salamov A."/>
            <person name="Carpenter M.L."/>
            <person name="Signorovitch A.Y."/>
            <person name="Moreno M.A."/>
            <person name="Kamm K."/>
            <person name="Grimwood J."/>
            <person name="Schmutz J."/>
            <person name="Shapiro H."/>
            <person name="Grigoriev I.V."/>
            <person name="Buss L.W."/>
            <person name="Schierwater B."/>
            <person name="Dellaporta S.L."/>
            <person name="Rokhsar D.S."/>
        </authorList>
    </citation>
    <scope>NUCLEOTIDE SEQUENCE [LARGE SCALE GENOMIC DNA]</scope>
    <source>
        <strain evidence="11 12">Grell-BS-1999</strain>
    </source>
</reference>
<dbReference type="PhylomeDB" id="B3RV90"/>
<keyword evidence="10" id="KW-0472">Membrane</keyword>
<evidence type="ECO:0000313" key="12">
    <source>
        <dbReference type="Proteomes" id="UP000009022"/>
    </source>
</evidence>
<evidence type="ECO:0000256" key="3">
    <source>
        <dbReference type="ARBA" id="ARBA00004236"/>
    </source>
</evidence>
<organism evidence="11 12">
    <name type="scientific">Trichoplax adhaerens</name>
    <name type="common">Trichoplax reptans</name>
    <dbReference type="NCBI Taxonomy" id="10228"/>
    <lineage>
        <taxon>Eukaryota</taxon>
        <taxon>Metazoa</taxon>
        <taxon>Placozoa</taxon>
        <taxon>Uniplacotomia</taxon>
        <taxon>Trichoplacea</taxon>
        <taxon>Trichoplacidae</taxon>
        <taxon>Trichoplax</taxon>
    </lineage>
</organism>
<dbReference type="Proteomes" id="UP000009022">
    <property type="component" value="Unassembled WGS sequence"/>
</dbReference>
<dbReference type="HOGENOM" id="CLU_100004_1_0_1"/>
<evidence type="ECO:0000256" key="6">
    <source>
        <dbReference type="ARBA" id="ARBA00022692"/>
    </source>
</evidence>
<evidence type="ECO:0000256" key="9">
    <source>
        <dbReference type="ARBA" id="ARBA00022989"/>
    </source>
</evidence>
<dbReference type="GO" id="GO:0005886">
    <property type="term" value="C:plasma membrane"/>
    <property type="evidence" value="ECO:0007669"/>
    <property type="project" value="UniProtKB-SubCell"/>
</dbReference>
<dbReference type="CTD" id="6753198"/>
<dbReference type="RefSeq" id="XP_002111494.1">
    <property type="nucleotide sequence ID" value="XM_002111458.1"/>
</dbReference>
<dbReference type="eggNOG" id="KOG0231">
    <property type="taxonomic scope" value="Eukaryota"/>
</dbReference>
<comment type="subcellular location">
    <subcellularLocation>
        <location evidence="3">Cell membrane</location>
    </subcellularLocation>
    <subcellularLocation>
        <location evidence="2">Endomembrane system</location>
        <topology evidence="2">Peripheral membrane protein</topology>
    </subcellularLocation>
    <subcellularLocation>
        <location evidence="1">Endoplasmic reticulum membrane</location>
        <topology evidence="1">Single-pass type IV membrane protein</topology>
    </subcellularLocation>
</comment>
<sequence>MAPKKRISAITIGRYNFSDGSYYCGQWDEQRLAQGFGCWTGLEMKGKFEGYYKDGLEITGAYTWPSGEIYSGQWLYGQRHGSGIQKYKTSIYAGCWNQGKRDYLGAIWNRCGSIYFGTWQDGEKTGYGTEAYLDGKMDRLK</sequence>
<dbReference type="AlphaFoldDB" id="B3RV90"/>
<dbReference type="OMA" id="YIGQWIN"/>
<keyword evidence="5" id="KW-1003">Cell membrane</keyword>
<dbReference type="Pfam" id="PF02493">
    <property type="entry name" value="MORN"/>
    <property type="match status" value="3"/>
</dbReference>
<dbReference type="KEGG" id="tad:TRIADDRAFT_23872"/>
<dbReference type="SUPFAM" id="SSF82185">
    <property type="entry name" value="Histone H3 K4-specific methyltransferase SET7/9 N-terminal domain"/>
    <property type="match status" value="1"/>
</dbReference>
<evidence type="ECO:0000256" key="5">
    <source>
        <dbReference type="ARBA" id="ARBA00022475"/>
    </source>
</evidence>
<dbReference type="GeneID" id="6753198"/>
<evidence type="ECO:0000256" key="10">
    <source>
        <dbReference type="ARBA" id="ARBA00023136"/>
    </source>
</evidence>
<comment type="similarity">
    <text evidence="4">Belongs to the junctophilin family.</text>
</comment>
<dbReference type="InterPro" id="IPR003409">
    <property type="entry name" value="MORN"/>
</dbReference>
<evidence type="ECO:0000256" key="7">
    <source>
        <dbReference type="ARBA" id="ARBA00022737"/>
    </source>
</evidence>
<evidence type="ECO:0000313" key="11">
    <source>
        <dbReference type="EMBL" id="EDV25461.1"/>
    </source>
</evidence>
<accession>B3RV90</accession>
<dbReference type="GO" id="GO:0005789">
    <property type="term" value="C:endoplasmic reticulum membrane"/>
    <property type="evidence" value="ECO:0007669"/>
    <property type="project" value="UniProtKB-SubCell"/>
</dbReference>
<dbReference type="PANTHER" id="PTHR23085:SF16">
    <property type="entry name" value="GH28348P"/>
    <property type="match status" value="1"/>
</dbReference>